<evidence type="ECO:0000256" key="1">
    <source>
        <dbReference type="SAM" id="Phobius"/>
    </source>
</evidence>
<keyword evidence="1" id="KW-0812">Transmembrane</keyword>
<evidence type="ECO:0000313" key="2">
    <source>
        <dbReference type="EMBL" id="AHH44945.1"/>
    </source>
</evidence>
<feature type="transmembrane region" description="Helical" evidence="1">
    <location>
        <begin position="20"/>
        <end position="45"/>
    </location>
</feature>
<sequence>MGDRFACDSLDSIARDIHSLYILFFYTFLVGVLLTFIMSCVRGVIEIYRVD</sequence>
<protein>
    <submittedName>
        <fullName evidence="2">p6</fullName>
    </submittedName>
</protein>
<keyword evidence="1" id="KW-1133">Transmembrane helix</keyword>
<proteinExistence type="predicted"/>
<accession>A0A158N6A9</accession>
<reference evidence="2" key="1">
    <citation type="submission" date="2014-01" db="EMBL/GenBank/DDBJ databases">
        <title>Complete genome sequencing of three new isolates of Tomato chlorosis virus from Spain.</title>
        <authorList>
            <person name="Villanueva F."/>
            <person name="Albuquerque L.C."/>
            <person name="Navas-Castillo J."/>
        </authorList>
    </citation>
    <scope>NUCLEOTIDE SEQUENCE</scope>
    <source>
        <strain evidence="2">Pl-1-2</strain>
    </source>
</reference>
<organism evidence="2">
    <name type="scientific">Tomato chlorosis virus</name>
    <dbReference type="NCBI Taxonomy" id="67754"/>
    <lineage>
        <taxon>Viruses</taxon>
        <taxon>Riboviria</taxon>
        <taxon>Orthornavirae</taxon>
        <taxon>Kitrinoviricota</taxon>
        <taxon>Alsuviricetes</taxon>
        <taxon>Martellivirales</taxon>
        <taxon>Closteroviridae</taxon>
        <taxon>Crinivirus</taxon>
        <taxon>Crinivirus tomatichlorosis</taxon>
    </lineage>
</organism>
<name>A0A158N6A9_9CLOS</name>
<dbReference type="EMBL" id="KJ200308">
    <property type="protein sequence ID" value="AHH44945.1"/>
    <property type="molecule type" value="Genomic_RNA"/>
</dbReference>
<keyword evidence="1" id="KW-0472">Membrane</keyword>